<evidence type="ECO:0000313" key="3">
    <source>
        <dbReference type="EMBL" id="KZR99695.1"/>
    </source>
</evidence>
<accession>A0A164H4D3</accession>
<dbReference type="EMBL" id="LRGB01012919">
    <property type="protein sequence ID" value="KZR99695.1"/>
    <property type="molecule type" value="Genomic_DNA"/>
</dbReference>
<reference evidence="3 4" key="1">
    <citation type="submission" date="2016-03" db="EMBL/GenBank/DDBJ databases">
        <title>EvidentialGene: Evidence-directed Construction of Genes on Genomes.</title>
        <authorList>
            <person name="Gilbert D.G."/>
            <person name="Choi J.-H."/>
            <person name="Mockaitis K."/>
            <person name="Colbourne J."/>
            <person name="Pfrender M."/>
        </authorList>
    </citation>
    <scope>NUCLEOTIDE SEQUENCE [LARGE SCALE GENOMIC DNA]</scope>
    <source>
        <strain evidence="3 4">Xinb3</strain>
        <tissue evidence="3">Complete organism</tissue>
    </source>
</reference>
<keyword evidence="2" id="KW-0732">Signal</keyword>
<gene>
    <name evidence="3" type="ORF">APZ42_004341</name>
</gene>
<proteinExistence type="predicted"/>
<name>A0A164H4D3_9CRUS</name>
<keyword evidence="4" id="KW-1185">Reference proteome</keyword>
<evidence type="ECO:0000256" key="2">
    <source>
        <dbReference type="SAM" id="SignalP"/>
    </source>
</evidence>
<comment type="caution">
    <text evidence="3">The sequence shown here is derived from an EMBL/GenBank/DDBJ whole genome shotgun (WGS) entry which is preliminary data.</text>
</comment>
<organism evidence="3 4">
    <name type="scientific">Daphnia magna</name>
    <dbReference type="NCBI Taxonomy" id="35525"/>
    <lineage>
        <taxon>Eukaryota</taxon>
        <taxon>Metazoa</taxon>
        <taxon>Ecdysozoa</taxon>
        <taxon>Arthropoda</taxon>
        <taxon>Crustacea</taxon>
        <taxon>Branchiopoda</taxon>
        <taxon>Diplostraca</taxon>
        <taxon>Cladocera</taxon>
        <taxon>Anomopoda</taxon>
        <taxon>Daphniidae</taxon>
        <taxon>Daphnia</taxon>
    </lineage>
</organism>
<feature type="chain" id="PRO_5007850384" evidence="2">
    <location>
        <begin position="27"/>
        <end position="239"/>
    </location>
</feature>
<feature type="region of interest" description="Disordered" evidence="1">
    <location>
        <begin position="163"/>
        <end position="239"/>
    </location>
</feature>
<protein>
    <submittedName>
        <fullName evidence="3">Uncharacterized protein</fullName>
    </submittedName>
</protein>
<feature type="compositionally biased region" description="Basic and acidic residues" evidence="1">
    <location>
        <begin position="190"/>
        <end position="205"/>
    </location>
</feature>
<feature type="compositionally biased region" description="Basic residues" evidence="1">
    <location>
        <begin position="175"/>
        <end position="186"/>
    </location>
</feature>
<feature type="compositionally biased region" description="Basic and acidic residues" evidence="1">
    <location>
        <begin position="226"/>
        <end position="239"/>
    </location>
</feature>
<evidence type="ECO:0000313" key="4">
    <source>
        <dbReference type="Proteomes" id="UP000076858"/>
    </source>
</evidence>
<evidence type="ECO:0000256" key="1">
    <source>
        <dbReference type="SAM" id="MobiDB-lite"/>
    </source>
</evidence>
<sequence length="239" mass="26885">MSFSLLPPVPMTALVLLNNILASTEAFSNPKNLIDILPSPITSSTAIDPRVHQLARIIADYSAILQVRQHLVVLLADDRPFLAPLPQIIRFPAVHRPTIQPSSAPFKIHTAAHRTPKKKDLPVQPAPGQPPVQLVSSPAPTIAPEAQPIAPLARPVDPLAQPVTPLAQSVDPPTKPKKPKRKKRLSKPADLPDRYYYHRTPESYRRRPPIHHYRPVSDYGRRGRSLFHDEDRFYTDRRY</sequence>
<dbReference type="AlphaFoldDB" id="A0A164H4D3"/>
<feature type="region of interest" description="Disordered" evidence="1">
    <location>
        <begin position="112"/>
        <end position="139"/>
    </location>
</feature>
<feature type="signal peptide" evidence="2">
    <location>
        <begin position="1"/>
        <end position="26"/>
    </location>
</feature>
<dbReference type="Proteomes" id="UP000076858">
    <property type="component" value="Unassembled WGS sequence"/>
</dbReference>